<dbReference type="PANTHER" id="PTHR30572:SF4">
    <property type="entry name" value="ABC TRANSPORTER PERMEASE YTRF"/>
    <property type="match status" value="1"/>
</dbReference>
<keyword evidence="5 7" id="KW-0472">Membrane</keyword>
<dbReference type="GO" id="GO:0005886">
    <property type="term" value="C:plasma membrane"/>
    <property type="evidence" value="ECO:0007669"/>
    <property type="project" value="UniProtKB-SubCell"/>
</dbReference>
<name>A0A8A3S3R8_9EURY</name>
<dbReference type="GeneID" id="76423576"/>
<dbReference type="GO" id="GO:0022857">
    <property type="term" value="F:transmembrane transporter activity"/>
    <property type="evidence" value="ECO:0007669"/>
    <property type="project" value="TreeGrafter"/>
</dbReference>
<dbReference type="Proteomes" id="UP001042704">
    <property type="component" value="Chromosome"/>
</dbReference>
<dbReference type="KEGG" id="maqe:RJ40_04400"/>
<gene>
    <name evidence="10" type="ORF">RJ40_04400</name>
</gene>
<feature type="transmembrane region" description="Helical" evidence="7">
    <location>
        <begin position="22"/>
        <end position="42"/>
    </location>
</feature>
<evidence type="ECO:0000313" key="11">
    <source>
        <dbReference type="Proteomes" id="UP001042704"/>
    </source>
</evidence>
<evidence type="ECO:0000259" key="9">
    <source>
        <dbReference type="Pfam" id="PF12704"/>
    </source>
</evidence>
<reference evidence="10" key="1">
    <citation type="journal article" date="2001" name="Int. J. Syst. Evol. Microbiol.">
        <title>Methanofollis aquaemaris sp. nov., a methanogen isolated from an aquaculture fish pond.</title>
        <authorList>
            <person name="Lai M.C."/>
            <person name="Chen S.C."/>
        </authorList>
    </citation>
    <scope>NUCLEOTIDE SEQUENCE</scope>
    <source>
        <strain evidence="10">N2F9704</strain>
    </source>
</reference>
<feature type="domain" description="MacB-like periplasmic core" evidence="9">
    <location>
        <begin position="22"/>
        <end position="232"/>
    </location>
</feature>
<evidence type="ECO:0000256" key="7">
    <source>
        <dbReference type="SAM" id="Phobius"/>
    </source>
</evidence>
<evidence type="ECO:0000256" key="4">
    <source>
        <dbReference type="ARBA" id="ARBA00022989"/>
    </source>
</evidence>
<evidence type="ECO:0000256" key="6">
    <source>
        <dbReference type="ARBA" id="ARBA00038076"/>
    </source>
</evidence>
<reference evidence="10" key="2">
    <citation type="submission" date="2019-02" db="EMBL/GenBank/DDBJ databases">
        <authorList>
            <person name="Chen S.-C."/>
            <person name="Chien H.-H."/>
            <person name="Lai M.-C."/>
        </authorList>
    </citation>
    <scope>NUCLEOTIDE SEQUENCE</scope>
    <source>
        <strain evidence="10">N2F9704</strain>
    </source>
</reference>
<evidence type="ECO:0000256" key="5">
    <source>
        <dbReference type="ARBA" id="ARBA00023136"/>
    </source>
</evidence>
<keyword evidence="11" id="KW-1185">Reference proteome</keyword>
<feature type="transmembrane region" description="Helical" evidence="7">
    <location>
        <begin position="312"/>
        <end position="342"/>
    </location>
</feature>
<evidence type="ECO:0000313" key="10">
    <source>
        <dbReference type="EMBL" id="QSZ66785.1"/>
    </source>
</evidence>
<keyword evidence="3 7" id="KW-0812">Transmembrane</keyword>
<dbReference type="RefSeq" id="WP_265582154.1">
    <property type="nucleotide sequence ID" value="NZ_CP036172.1"/>
</dbReference>
<evidence type="ECO:0000256" key="1">
    <source>
        <dbReference type="ARBA" id="ARBA00004651"/>
    </source>
</evidence>
<comment type="similarity">
    <text evidence="6">Belongs to the ABC-4 integral membrane protein family.</text>
</comment>
<evidence type="ECO:0000256" key="3">
    <source>
        <dbReference type="ARBA" id="ARBA00022692"/>
    </source>
</evidence>
<dbReference type="AlphaFoldDB" id="A0A8A3S3R8"/>
<keyword evidence="4 7" id="KW-1133">Transmembrane helix</keyword>
<comment type="subcellular location">
    <subcellularLocation>
        <location evidence="1">Cell membrane</location>
        <topology evidence="1">Multi-pass membrane protein</topology>
    </subcellularLocation>
</comment>
<dbReference type="EMBL" id="CP036172">
    <property type="protein sequence ID" value="QSZ66785.1"/>
    <property type="molecule type" value="Genomic_DNA"/>
</dbReference>
<dbReference type="Pfam" id="PF12704">
    <property type="entry name" value="MacB_PCD"/>
    <property type="match status" value="1"/>
</dbReference>
<accession>A0A8A3S3R8</accession>
<evidence type="ECO:0000259" key="8">
    <source>
        <dbReference type="Pfam" id="PF02687"/>
    </source>
</evidence>
<sequence length="392" mass="41097">MIGTDIYFDLAKRNVRLHFLRSVLAAIGIVIGVFAITTMGIMGSALQVAVTGDLGDGGGQITVSPASGGGGFFGGSKETLSIPEVRKIERASMGNPVVPYRSTFSQFRAAGEDGYASVYGLDPADMPLVVKVEEGVMIHGGDRALISSDIAEEHDLTIGSRITIGDDEHAKKVRVAGILKNSGFGTGISTYSSIIITDRLYQELNGKDSGYDRALVIVEDLDGVEKVRESLDKSLNGRKETVDISDPKALVEMISGVLGAVSMAVTGIAGISLLVAAVSIFNVMMMSVTERTREIGILRSIGVKSREIIKMFLYEAGILGAIGAVIGGILSLIAGAILIVLMLQDISYLFAPSVLMNVVVGIGVGIGICVLSGVYPAWKASRLSPITALAAE</sequence>
<feature type="transmembrane region" description="Helical" evidence="7">
    <location>
        <begin position="257"/>
        <end position="283"/>
    </location>
</feature>
<protein>
    <submittedName>
        <fullName evidence="10">ABC transporter permease</fullName>
    </submittedName>
</protein>
<evidence type="ECO:0000256" key="2">
    <source>
        <dbReference type="ARBA" id="ARBA00022475"/>
    </source>
</evidence>
<dbReference type="Pfam" id="PF02687">
    <property type="entry name" value="FtsX"/>
    <property type="match status" value="1"/>
</dbReference>
<dbReference type="PANTHER" id="PTHR30572">
    <property type="entry name" value="MEMBRANE COMPONENT OF TRANSPORTER-RELATED"/>
    <property type="match status" value="1"/>
</dbReference>
<organism evidence="10 11">
    <name type="scientific">Methanofollis aquaemaris</name>
    <dbReference type="NCBI Taxonomy" id="126734"/>
    <lineage>
        <taxon>Archaea</taxon>
        <taxon>Methanobacteriati</taxon>
        <taxon>Methanobacteriota</taxon>
        <taxon>Stenosarchaea group</taxon>
        <taxon>Methanomicrobia</taxon>
        <taxon>Methanomicrobiales</taxon>
        <taxon>Methanomicrobiaceae</taxon>
        <taxon>Methanofollis</taxon>
    </lineage>
</organism>
<dbReference type="InterPro" id="IPR025857">
    <property type="entry name" value="MacB_PCD"/>
</dbReference>
<feature type="domain" description="ABC3 transporter permease C-terminal" evidence="8">
    <location>
        <begin position="268"/>
        <end position="385"/>
    </location>
</feature>
<proteinExistence type="inferred from homology"/>
<dbReference type="InterPro" id="IPR050250">
    <property type="entry name" value="Macrolide_Exporter_MacB"/>
</dbReference>
<feature type="transmembrane region" description="Helical" evidence="7">
    <location>
        <begin position="354"/>
        <end position="375"/>
    </location>
</feature>
<keyword evidence="2" id="KW-1003">Cell membrane</keyword>
<dbReference type="InterPro" id="IPR003838">
    <property type="entry name" value="ABC3_permease_C"/>
</dbReference>